<dbReference type="AlphaFoldDB" id="A0A0P1BN40"/>
<dbReference type="EMBL" id="CCYA01000254">
    <property type="protein sequence ID" value="CEH17289.1"/>
    <property type="molecule type" value="Genomic_DNA"/>
</dbReference>
<sequence>MDRECERMLAQKNAMYMIGRSRCERGTRGAIQKRNQLIRKSGQARMIASCLAGSSSRSRRSLRKCLVQFRTISRVCITELHDREIAKPCDERQAIDKARESCAIALIRLPAQHIAIAPRSFRSASWMQEQSRVTFANDRYEVHLTALGPEDCFHPVRCIGRAREIAVHVKR</sequence>
<dbReference type="Proteomes" id="UP000054845">
    <property type="component" value="Unassembled WGS sequence"/>
</dbReference>
<accession>A0A0P1BN40</accession>
<protein>
    <submittedName>
        <fullName evidence="1">Uncharacterized protein</fullName>
    </submittedName>
</protein>
<keyword evidence="2" id="KW-1185">Reference proteome</keyword>
<organism evidence="1 2">
    <name type="scientific">Ceraceosorus bombacis</name>
    <dbReference type="NCBI Taxonomy" id="401625"/>
    <lineage>
        <taxon>Eukaryota</taxon>
        <taxon>Fungi</taxon>
        <taxon>Dikarya</taxon>
        <taxon>Basidiomycota</taxon>
        <taxon>Ustilaginomycotina</taxon>
        <taxon>Exobasidiomycetes</taxon>
        <taxon>Ceraceosorales</taxon>
        <taxon>Ceraceosoraceae</taxon>
        <taxon>Ceraceosorus</taxon>
    </lineage>
</organism>
<evidence type="ECO:0000313" key="1">
    <source>
        <dbReference type="EMBL" id="CEH17289.1"/>
    </source>
</evidence>
<proteinExistence type="predicted"/>
<reference evidence="2" key="1">
    <citation type="submission" date="2014-09" db="EMBL/GenBank/DDBJ databases">
        <authorList>
            <person name="Sharma Rahul"/>
            <person name="Thines Marco"/>
        </authorList>
    </citation>
    <scope>NUCLEOTIDE SEQUENCE [LARGE SCALE GENOMIC DNA]</scope>
</reference>
<evidence type="ECO:0000313" key="2">
    <source>
        <dbReference type="Proteomes" id="UP000054845"/>
    </source>
</evidence>
<name>A0A0P1BN40_9BASI</name>